<dbReference type="InterPro" id="IPR036291">
    <property type="entry name" value="NAD(P)-bd_dom_sf"/>
</dbReference>
<dbReference type="InterPro" id="IPR002347">
    <property type="entry name" value="SDR_fam"/>
</dbReference>
<gene>
    <name evidence="2" type="ORF">Aple_096490</name>
</gene>
<dbReference type="Pfam" id="PF00106">
    <property type="entry name" value="adh_short"/>
    <property type="match status" value="1"/>
</dbReference>
<dbReference type="OrthoDB" id="4577644at2"/>
<dbReference type="PANTHER" id="PTHR43157:SF31">
    <property type="entry name" value="PHOSPHATIDYLINOSITOL-GLYCAN BIOSYNTHESIS CLASS F PROTEIN"/>
    <property type="match status" value="1"/>
</dbReference>
<sequence>MPGWNVSLRSDLAGKRAIVTGGNAGLGFEVALQFAGFGMSVVLACRDAVRAESAADEIRARQPGARVEVGVLDVADLASVREFAAAYGSEPVDILVNNAGVMAIPRATSPDGFELQLASNHLGHFALTGLLLPALLAREGARVVAVTSSVARIGRIDFDDLQGKRRYSPWGAYGQSKLANLLFARELDRRVPGVLGVAAHPGYARTGLQLRSATENSSRVMAAAYRIGNLLIAQSAREGALPLLYAATAEHVVGGTLYGPRGLGQMRGRPSRVSMALRDGGADTAARLWAVSADLTGVNYPDKA</sequence>
<protein>
    <submittedName>
        <fullName evidence="2">Short-chain dehydrogenase</fullName>
    </submittedName>
</protein>
<comment type="caution">
    <text evidence="2">The sequence shown here is derived from an EMBL/GenBank/DDBJ whole genome shotgun (WGS) entry which is preliminary data.</text>
</comment>
<accession>A0A5M3Y0H8</accession>
<dbReference type="GO" id="GO:0016491">
    <property type="term" value="F:oxidoreductase activity"/>
    <property type="evidence" value="ECO:0007669"/>
    <property type="project" value="UniProtKB-KW"/>
</dbReference>
<dbReference type="AlphaFoldDB" id="A0A5M3Y0H8"/>
<evidence type="ECO:0000313" key="3">
    <source>
        <dbReference type="Proteomes" id="UP000377595"/>
    </source>
</evidence>
<dbReference type="EMBL" id="BLAF01000096">
    <property type="protein sequence ID" value="GES26750.1"/>
    <property type="molecule type" value="Genomic_DNA"/>
</dbReference>
<dbReference type="PANTHER" id="PTHR43157">
    <property type="entry name" value="PHOSPHATIDYLINOSITOL-GLYCAN BIOSYNTHESIS CLASS F PROTEIN-RELATED"/>
    <property type="match status" value="1"/>
</dbReference>
<reference evidence="2 3" key="1">
    <citation type="submission" date="2019-10" db="EMBL/GenBank/DDBJ databases">
        <title>Whole genome shotgun sequence of Acrocarpospora pleiomorpha NBRC 16267.</title>
        <authorList>
            <person name="Ichikawa N."/>
            <person name="Kimura A."/>
            <person name="Kitahashi Y."/>
            <person name="Komaki H."/>
            <person name="Oguchi A."/>
        </authorList>
    </citation>
    <scope>NUCLEOTIDE SEQUENCE [LARGE SCALE GENOMIC DNA]</scope>
    <source>
        <strain evidence="2 3">NBRC 16267</strain>
    </source>
</reference>
<dbReference type="Gene3D" id="3.40.50.720">
    <property type="entry name" value="NAD(P)-binding Rossmann-like Domain"/>
    <property type="match status" value="1"/>
</dbReference>
<organism evidence="2 3">
    <name type="scientific">Acrocarpospora pleiomorpha</name>
    <dbReference type="NCBI Taxonomy" id="90975"/>
    <lineage>
        <taxon>Bacteria</taxon>
        <taxon>Bacillati</taxon>
        <taxon>Actinomycetota</taxon>
        <taxon>Actinomycetes</taxon>
        <taxon>Streptosporangiales</taxon>
        <taxon>Streptosporangiaceae</taxon>
        <taxon>Acrocarpospora</taxon>
    </lineage>
</organism>
<dbReference type="SUPFAM" id="SSF51735">
    <property type="entry name" value="NAD(P)-binding Rossmann-fold domains"/>
    <property type="match status" value="1"/>
</dbReference>
<dbReference type="PRINTS" id="PR00081">
    <property type="entry name" value="GDHRDH"/>
</dbReference>
<keyword evidence="1" id="KW-0560">Oxidoreductase</keyword>
<dbReference type="Proteomes" id="UP000377595">
    <property type="component" value="Unassembled WGS sequence"/>
</dbReference>
<name>A0A5M3Y0H8_9ACTN</name>
<evidence type="ECO:0000313" key="2">
    <source>
        <dbReference type="EMBL" id="GES26750.1"/>
    </source>
</evidence>
<dbReference type="RefSeq" id="WP_155351438.1">
    <property type="nucleotide sequence ID" value="NZ_BAAAHM010000002.1"/>
</dbReference>
<evidence type="ECO:0000256" key="1">
    <source>
        <dbReference type="ARBA" id="ARBA00023002"/>
    </source>
</evidence>
<keyword evidence="3" id="KW-1185">Reference proteome</keyword>
<proteinExistence type="predicted"/>
<dbReference type="NCBIfam" id="NF004846">
    <property type="entry name" value="PRK06197.1"/>
    <property type="match status" value="1"/>
</dbReference>